<dbReference type="Proteomes" id="UP000285232">
    <property type="component" value="Unassembled WGS sequence"/>
</dbReference>
<evidence type="ECO:0000256" key="4">
    <source>
        <dbReference type="ARBA" id="ARBA00022801"/>
    </source>
</evidence>
<dbReference type="RefSeq" id="WP_120048887.1">
    <property type="nucleotide sequence ID" value="NZ_RAHX01000001.1"/>
</dbReference>
<dbReference type="Pfam" id="PF00082">
    <property type="entry name" value="Peptidase_S8"/>
    <property type="match status" value="1"/>
</dbReference>
<feature type="signal peptide" evidence="7">
    <location>
        <begin position="1"/>
        <end position="24"/>
    </location>
</feature>
<gene>
    <name evidence="9" type="ORF">D6201_11390</name>
</gene>
<dbReference type="InterPro" id="IPR000209">
    <property type="entry name" value="Peptidase_S8/S53_dom"/>
</dbReference>
<keyword evidence="10" id="KW-1185">Reference proteome</keyword>
<reference evidence="9 10" key="1">
    <citation type="journal article" date="2017" name="Int. J. Syst. Evol. Microbiol.">
        <title>Erythrobacter aquimixticola sp. nov., isolated from the junction between the ocean and a freshwater spring.</title>
        <authorList>
            <person name="Park S."/>
            <person name="Jung Y.T."/>
            <person name="Choi S.J."/>
            <person name="Yoon J.H."/>
        </authorList>
    </citation>
    <scope>NUCLEOTIDE SEQUENCE [LARGE SCALE GENOMIC DNA]</scope>
    <source>
        <strain evidence="9 10">JSSK-14</strain>
    </source>
</reference>
<dbReference type="AlphaFoldDB" id="A0A419RVT6"/>
<keyword evidence="2 6" id="KW-0645">Protease</keyword>
<feature type="domain" description="Peptidase S8/S53" evidence="8">
    <location>
        <begin position="264"/>
        <end position="525"/>
    </location>
</feature>
<evidence type="ECO:0000256" key="7">
    <source>
        <dbReference type="SAM" id="SignalP"/>
    </source>
</evidence>
<feature type="active site" description="Charge relay system" evidence="6">
    <location>
        <position position="295"/>
    </location>
</feature>
<dbReference type="InterPro" id="IPR034061">
    <property type="entry name" value="Peptidases_S8_Autotransporter"/>
</dbReference>
<evidence type="ECO:0000256" key="1">
    <source>
        <dbReference type="ARBA" id="ARBA00011073"/>
    </source>
</evidence>
<proteinExistence type="inferred from homology"/>
<keyword evidence="5 6" id="KW-0720">Serine protease</keyword>
<protein>
    <recommendedName>
        <fullName evidence="8">Peptidase S8/S53 domain-containing protein</fullName>
    </recommendedName>
</protein>
<feature type="chain" id="PRO_5019114449" description="Peptidase S8/S53 domain-containing protein" evidence="7">
    <location>
        <begin position="25"/>
        <end position="976"/>
    </location>
</feature>
<dbReference type="EMBL" id="RAHX01000001">
    <property type="protein sequence ID" value="RJY09877.1"/>
    <property type="molecule type" value="Genomic_DNA"/>
</dbReference>
<keyword evidence="3 7" id="KW-0732">Signal</keyword>
<evidence type="ECO:0000256" key="5">
    <source>
        <dbReference type="ARBA" id="ARBA00022825"/>
    </source>
</evidence>
<feature type="active site" description="Charge relay system" evidence="6">
    <location>
        <position position="475"/>
    </location>
</feature>
<feature type="active site" description="Charge relay system" evidence="6">
    <location>
        <position position="269"/>
    </location>
</feature>
<evidence type="ECO:0000313" key="9">
    <source>
        <dbReference type="EMBL" id="RJY09877.1"/>
    </source>
</evidence>
<evidence type="ECO:0000256" key="2">
    <source>
        <dbReference type="ARBA" id="ARBA00022670"/>
    </source>
</evidence>
<dbReference type="Gene3D" id="3.40.50.200">
    <property type="entry name" value="Peptidase S8/S53 domain"/>
    <property type="match status" value="1"/>
</dbReference>
<organism evidence="9 10">
    <name type="scientific">Aurantiacibacter aquimixticola</name>
    <dbReference type="NCBI Taxonomy" id="1958945"/>
    <lineage>
        <taxon>Bacteria</taxon>
        <taxon>Pseudomonadati</taxon>
        <taxon>Pseudomonadota</taxon>
        <taxon>Alphaproteobacteria</taxon>
        <taxon>Sphingomonadales</taxon>
        <taxon>Erythrobacteraceae</taxon>
        <taxon>Aurantiacibacter</taxon>
    </lineage>
</organism>
<dbReference type="InterPro" id="IPR023828">
    <property type="entry name" value="Peptidase_S8_Ser-AS"/>
</dbReference>
<dbReference type="InterPro" id="IPR036852">
    <property type="entry name" value="Peptidase_S8/S53_dom_sf"/>
</dbReference>
<comment type="similarity">
    <text evidence="1 6">Belongs to the peptidase S8 family.</text>
</comment>
<name>A0A419RVT6_9SPHN</name>
<keyword evidence="4 6" id="KW-0378">Hydrolase</keyword>
<evidence type="ECO:0000313" key="10">
    <source>
        <dbReference type="Proteomes" id="UP000285232"/>
    </source>
</evidence>
<dbReference type="OrthoDB" id="5405281at2"/>
<comment type="caution">
    <text evidence="9">The sequence shown here is derived from an EMBL/GenBank/DDBJ whole genome shotgun (WGS) entry which is preliminary data.</text>
</comment>
<sequence>MVHTFNFGAAAIAIAAVLAAPAAAQDAADASGAEASTVDASAEQSGRVTVRAADLNPRYGDIDAFYGDIDAFWDDISPFYGDIDAFWDDINPFWDDISPFYGDIDAFWGDIDAFWDDISPFDKAKLAELGNFWATTATQFRETETAWSQLAADADNAVLANDVRTKLDSLVATSSAQWGASVTAKTGQSFQQGFVDTIFAKHQIDPNDPASLAALTARERAAFFVDWHDTLMQYAGIDHVDHWMGAINWTPSITQIQGSTGRSVIGILDSTVTGSADLADNVISSTGHDGFVGGHGAGVASLMVGAHDGQGVMGIAPNAQVIAHNPFDATNSASWTDVRDGIVQLTQHGASIVNLSLGETGKPFSGEWRGVFNDPTIAANAGNTVYVLASGNEGVAQTDDIEWGGAFDTSFILVGSVSPDGTISAFSNTPGDACLLNAGVCGEGDALMNRFIVAPGEMILVDDGHGGLVRRSGTSFSAPLVSGAIALLHDRWPWLSQHPDESVEIILRSARDLGAPGVDPIYGAGMLDVLASQSPLDFNDMYYKLFQRSGFYFYGRNVSATTLFNMGVPAWWETNDVFFTLYEDVGDTYRDFSVPMSTYTMGKRTNALGGGFQRLQDFVSSRFATWIHSKGADRNGNGRAGFSQIRTGGERSAGDWSIRYSAAMPRLVEDGSMAPVHAAASITDPSNRFSLTMGHGQGAMALSGSRFGVISDFDRDEGGVNPVLGFASGEFFTSASLAFSPDTQLRLGYSENRLDWRDINTNDVTQRLYQRELGAQNAQAMTVDLEQRVSDAVSLNLQYTRLREDDALLGAQTDLDLLLGDGSHTDALTVSGTAHLADNLRLDMSATASRTSAAEGQMLSTGDAIRSSAGQIALTRSNLFAEADSFRIAVGQPLTIEQGSLDLDTLQVVDRETGETGRVTQSIGIETKRRMLGELVYATPVLEGAGELGFFGRYVSEGSISDDDGLMLGINFGVRF</sequence>
<dbReference type="InterPro" id="IPR050131">
    <property type="entry name" value="Peptidase_S8_subtilisin-like"/>
</dbReference>
<dbReference type="PANTHER" id="PTHR43806:SF11">
    <property type="entry name" value="CEREVISIN-RELATED"/>
    <property type="match status" value="1"/>
</dbReference>
<accession>A0A419RVT6</accession>
<evidence type="ECO:0000256" key="6">
    <source>
        <dbReference type="PROSITE-ProRule" id="PRU01240"/>
    </source>
</evidence>
<evidence type="ECO:0000259" key="8">
    <source>
        <dbReference type="Pfam" id="PF00082"/>
    </source>
</evidence>
<evidence type="ECO:0000256" key="3">
    <source>
        <dbReference type="ARBA" id="ARBA00022729"/>
    </source>
</evidence>
<dbReference type="GO" id="GO:0004252">
    <property type="term" value="F:serine-type endopeptidase activity"/>
    <property type="evidence" value="ECO:0007669"/>
    <property type="project" value="UniProtKB-UniRule"/>
</dbReference>
<dbReference type="PROSITE" id="PS51892">
    <property type="entry name" value="SUBTILASE"/>
    <property type="match status" value="1"/>
</dbReference>
<dbReference type="GO" id="GO:0006508">
    <property type="term" value="P:proteolysis"/>
    <property type="evidence" value="ECO:0007669"/>
    <property type="project" value="UniProtKB-KW"/>
</dbReference>
<dbReference type="SUPFAM" id="SSF52743">
    <property type="entry name" value="Subtilisin-like"/>
    <property type="match status" value="1"/>
</dbReference>
<dbReference type="PANTHER" id="PTHR43806">
    <property type="entry name" value="PEPTIDASE S8"/>
    <property type="match status" value="1"/>
</dbReference>
<dbReference type="PROSITE" id="PS00138">
    <property type="entry name" value="SUBTILASE_SER"/>
    <property type="match status" value="1"/>
</dbReference>
<dbReference type="CDD" id="cd04848">
    <property type="entry name" value="Peptidases_S8_Autotransporter_serine_protease_like"/>
    <property type="match status" value="1"/>
</dbReference>